<dbReference type="WBParaSite" id="Gr19_v10_g14164.t1">
    <property type="protein sequence ID" value="Gr19_v10_g14164.t1"/>
    <property type="gene ID" value="Gr19_v10_g14164"/>
</dbReference>
<name>A0A914H4T6_GLORO</name>
<dbReference type="AlphaFoldDB" id="A0A914H4T6"/>
<dbReference type="Proteomes" id="UP000887572">
    <property type="component" value="Unplaced"/>
</dbReference>
<evidence type="ECO:0000313" key="1">
    <source>
        <dbReference type="Proteomes" id="UP000887572"/>
    </source>
</evidence>
<organism evidence="1 2">
    <name type="scientific">Globodera rostochiensis</name>
    <name type="common">Golden nematode worm</name>
    <name type="synonym">Heterodera rostochiensis</name>
    <dbReference type="NCBI Taxonomy" id="31243"/>
    <lineage>
        <taxon>Eukaryota</taxon>
        <taxon>Metazoa</taxon>
        <taxon>Ecdysozoa</taxon>
        <taxon>Nematoda</taxon>
        <taxon>Chromadorea</taxon>
        <taxon>Rhabditida</taxon>
        <taxon>Tylenchina</taxon>
        <taxon>Tylenchomorpha</taxon>
        <taxon>Tylenchoidea</taxon>
        <taxon>Heteroderidae</taxon>
        <taxon>Heteroderinae</taxon>
        <taxon>Globodera</taxon>
    </lineage>
</organism>
<evidence type="ECO:0000313" key="2">
    <source>
        <dbReference type="WBParaSite" id="Gr19_v10_g14164.t1"/>
    </source>
</evidence>
<proteinExistence type="predicted"/>
<accession>A0A914H4T6</accession>
<sequence>MIPRMSGLVDFEQSYNEKLVGAESCRAESCAPNRARRIAGYRWKQAPKKRSGGANKLNAADGELAPDGRLALQAEFVARKSGQQVRLADARVAKMKKKPNM</sequence>
<keyword evidence="1" id="KW-1185">Reference proteome</keyword>
<reference evidence="2" key="1">
    <citation type="submission" date="2022-11" db="UniProtKB">
        <authorList>
            <consortium name="WormBaseParasite"/>
        </authorList>
    </citation>
    <scope>IDENTIFICATION</scope>
</reference>
<protein>
    <submittedName>
        <fullName evidence="2">Uncharacterized protein</fullName>
    </submittedName>
</protein>